<reference evidence="2" key="1">
    <citation type="submission" date="2021-06" db="EMBL/GenBank/DDBJ databases">
        <authorList>
            <person name="Kallberg Y."/>
            <person name="Tangrot J."/>
            <person name="Rosling A."/>
        </authorList>
    </citation>
    <scope>NUCLEOTIDE SEQUENCE</scope>
    <source>
        <strain evidence="2">UK204</strain>
    </source>
</reference>
<gene>
    <name evidence="2" type="ORF">FCALED_LOCUS12562</name>
</gene>
<name>A0A9N9EK82_9GLOM</name>
<dbReference type="EMBL" id="CAJVPQ010006227">
    <property type="protein sequence ID" value="CAG8682246.1"/>
    <property type="molecule type" value="Genomic_DNA"/>
</dbReference>
<dbReference type="InterPro" id="IPR036537">
    <property type="entry name" value="Adaptor_Cbl_N_dom_sf"/>
</dbReference>
<dbReference type="Gene3D" id="1.20.930.20">
    <property type="entry name" value="Adaptor protein Cbl, N-terminal domain"/>
    <property type="match status" value="1"/>
</dbReference>
<dbReference type="AlphaFoldDB" id="A0A9N9EK82"/>
<dbReference type="CDD" id="cd21037">
    <property type="entry name" value="MLKL_NTD"/>
    <property type="match status" value="1"/>
</dbReference>
<protein>
    <submittedName>
        <fullName evidence="2">1900_t:CDS:1</fullName>
    </submittedName>
</protein>
<feature type="compositionally biased region" description="Polar residues" evidence="1">
    <location>
        <begin position="135"/>
        <end position="146"/>
    </location>
</feature>
<sequence>DFGLSKRIGDNSITEVFGIVPYIDPVRFSDAKNKISSGKSLISKKVELQNTPEGYSNLYISNERPKIQEVVKILKAMISSSDSKYTQEIIIRVDLGGDKNDINSSEKQGSSSNEMITTELSNVIKTFHQRDLKFSSASESPPNSTPDVDKENDVTEMNETDDPIAQTDSTADLIRDMVDILNDVADIYKTALHCKNITRILMERISAAVSAVILQSSEDLLKDHIGLHKLIQTLNKMKIYIDEITQYDIVLQFLEDKSIENKFKDLCKEYDDRNDVLSFAIELKTNAEKEDKVLEGDVKELLKFQKTFEESIRI</sequence>
<dbReference type="Proteomes" id="UP000789570">
    <property type="component" value="Unassembled WGS sequence"/>
</dbReference>
<dbReference type="OrthoDB" id="10450582at2759"/>
<dbReference type="InterPro" id="IPR059179">
    <property type="entry name" value="MLKL-like_MCAfunc"/>
</dbReference>
<dbReference type="GO" id="GO:0007166">
    <property type="term" value="P:cell surface receptor signaling pathway"/>
    <property type="evidence" value="ECO:0007669"/>
    <property type="project" value="InterPro"/>
</dbReference>
<evidence type="ECO:0000313" key="3">
    <source>
        <dbReference type="Proteomes" id="UP000789570"/>
    </source>
</evidence>
<evidence type="ECO:0000313" key="2">
    <source>
        <dbReference type="EMBL" id="CAG8682246.1"/>
    </source>
</evidence>
<accession>A0A9N9EK82</accession>
<feature type="region of interest" description="Disordered" evidence="1">
    <location>
        <begin position="134"/>
        <end position="168"/>
    </location>
</feature>
<evidence type="ECO:0000256" key="1">
    <source>
        <dbReference type="SAM" id="MobiDB-lite"/>
    </source>
</evidence>
<keyword evidence="3" id="KW-1185">Reference proteome</keyword>
<comment type="caution">
    <text evidence="2">The sequence shown here is derived from an EMBL/GenBank/DDBJ whole genome shotgun (WGS) entry which is preliminary data.</text>
</comment>
<proteinExistence type="predicted"/>
<feature type="non-terminal residue" evidence="2">
    <location>
        <position position="314"/>
    </location>
</feature>
<organism evidence="2 3">
    <name type="scientific">Funneliformis caledonium</name>
    <dbReference type="NCBI Taxonomy" id="1117310"/>
    <lineage>
        <taxon>Eukaryota</taxon>
        <taxon>Fungi</taxon>
        <taxon>Fungi incertae sedis</taxon>
        <taxon>Mucoromycota</taxon>
        <taxon>Glomeromycotina</taxon>
        <taxon>Glomeromycetes</taxon>
        <taxon>Glomerales</taxon>
        <taxon>Glomeraceae</taxon>
        <taxon>Funneliformis</taxon>
    </lineage>
</organism>